<keyword evidence="2" id="KW-0408">Iron</keyword>
<evidence type="ECO:0000313" key="4">
    <source>
        <dbReference type="Proteomes" id="UP001595607"/>
    </source>
</evidence>
<evidence type="ECO:0000256" key="2">
    <source>
        <dbReference type="HAMAP-Rule" id="MF_00163"/>
    </source>
</evidence>
<dbReference type="GO" id="GO:0042586">
    <property type="term" value="F:peptide deformylase activity"/>
    <property type="evidence" value="ECO:0007669"/>
    <property type="project" value="UniProtKB-EC"/>
</dbReference>
<keyword evidence="2 3" id="KW-0378">Hydrolase</keyword>
<dbReference type="InterPro" id="IPR023635">
    <property type="entry name" value="Peptide_deformylase"/>
</dbReference>
<dbReference type="SUPFAM" id="SSF56420">
    <property type="entry name" value="Peptide deformylase"/>
    <property type="match status" value="1"/>
</dbReference>
<feature type="active site" evidence="2">
    <location>
        <position position="137"/>
    </location>
</feature>
<dbReference type="Pfam" id="PF01327">
    <property type="entry name" value="Pep_deformylase"/>
    <property type="match status" value="1"/>
</dbReference>
<dbReference type="NCBIfam" id="NF001159">
    <property type="entry name" value="PRK00150.1-3"/>
    <property type="match status" value="1"/>
</dbReference>
<keyword evidence="4" id="KW-1185">Reference proteome</keyword>
<dbReference type="RefSeq" id="WP_189570639.1">
    <property type="nucleotide sequence ID" value="NZ_BMXU01000001.1"/>
</dbReference>
<dbReference type="EC" id="3.5.1.88" evidence="2"/>
<accession>A0ABV7MAF7</accession>
<name>A0ABV7MAF7_9PROT</name>
<dbReference type="Proteomes" id="UP001595607">
    <property type="component" value="Unassembled WGS sequence"/>
</dbReference>
<dbReference type="CDD" id="cd00487">
    <property type="entry name" value="Pep_deformylase"/>
    <property type="match status" value="1"/>
</dbReference>
<organism evidence="3 4">
    <name type="scientific">Parvularcula lutaonensis</name>
    <dbReference type="NCBI Taxonomy" id="491923"/>
    <lineage>
        <taxon>Bacteria</taxon>
        <taxon>Pseudomonadati</taxon>
        <taxon>Pseudomonadota</taxon>
        <taxon>Alphaproteobacteria</taxon>
        <taxon>Parvularculales</taxon>
        <taxon>Parvularculaceae</taxon>
        <taxon>Parvularcula</taxon>
    </lineage>
</organism>
<evidence type="ECO:0000256" key="1">
    <source>
        <dbReference type="ARBA" id="ARBA00010759"/>
    </source>
</evidence>
<comment type="catalytic activity">
    <reaction evidence="2">
        <text>N-terminal N-formyl-L-methionyl-[peptide] + H2O = N-terminal L-methionyl-[peptide] + formate</text>
        <dbReference type="Rhea" id="RHEA:24420"/>
        <dbReference type="Rhea" id="RHEA-COMP:10639"/>
        <dbReference type="Rhea" id="RHEA-COMP:10640"/>
        <dbReference type="ChEBI" id="CHEBI:15377"/>
        <dbReference type="ChEBI" id="CHEBI:15740"/>
        <dbReference type="ChEBI" id="CHEBI:49298"/>
        <dbReference type="ChEBI" id="CHEBI:64731"/>
        <dbReference type="EC" id="3.5.1.88"/>
    </reaction>
</comment>
<dbReference type="NCBIfam" id="TIGR00079">
    <property type="entry name" value="pept_deformyl"/>
    <property type="match status" value="1"/>
</dbReference>
<dbReference type="PIRSF" id="PIRSF004749">
    <property type="entry name" value="Pep_def"/>
    <property type="match status" value="1"/>
</dbReference>
<comment type="caution">
    <text evidence="3">The sequence shown here is derived from an EMBL/GenBank/DDBJ whole genome shotgun (WGS) entry which is preliminary data.</text>
</comment>
<dbReference type="PANTHER" id="PTHR10458:SF22">
    <property type="entry name" value="PEPTIDE DEFORMYLASE"/>
    <property type="match status" value="1"/>
</dbReference>
<comment type="similarity">
    <text evidence="1 2">Belongs to the polypeptide deformylase family.</text>
</comment>
<comment type="cofactor">
    <cofactor evidence="2">
        <name>Fe(2+)</name>
        <dbReference type="ChEBI" id="CHEBI:29033"/>
    </cofactor>
    <text evidence="2">Binds 1 Fe(2+) ion.</text>
</comment>
<keyword evidence="2" id="KW-0479">Metal-binding</keyword>
<dbReference type="PRINTS" id="PR01576">
    <property type="entry name" value="PDEFORMYLASE"/>
</dbReference>
<gene>
    <name evidence="2 3" type="primary">def</name>
    <name evidence="3" type="ORF">ACFONP_06650</name>
</gene>
<keyword evidence="2" id="KW-0648">Protein biosynthesis</keyword>
<dbReference type="InterPro" id="IPR036821">
    <property type="entry name" value="Peptide_deformylase_sf"/>
</dbReference>
<proteinExistence type="inferred from homology"/>
<dbReference type="EMBL" id="JBHRVA010000002">
    <property type="protein sequence ID" value="MFC3302409.1"/>
    <property type="molecule type" value="Genomic_DNA"/>
</dbReference>
<feature type="binding site" evidence="2">
    <location>
        <position position="94"/>
    </location>
    <ligand>
        <name>Fe cation</name>
        <dbReference type="ChEBI" id="CHEBI:24875"/>
    </ligand>
</feature>
<feature type="binding site" evidence="2">
    <location>
        <position position="136"/>
    </location>
    <ligand>
        <name>Fe cation</name>
        <dbReference type="ChEBI" id="CHEBI:24875"/>
    </ligand>
</feature>
<dbReference type="PANTHER" id="PTHR10458">
    <property type="entry name" value="PEPTIDE DEFORMYLASE"/>
    <property type="match status" value="1"/>
</dbReference>
<protein>
    <recommendedName>
        <fullName evidence="2">Peptide deformylase</fullName>
        <shortName evidence="2">PDF</shortName>
        <ecNumber evidence="2">3.5.1.88</ecNumber>
    </recommendedName>
    <alternativeName>
        <fullName evidence="2">Polypeptide deformylase</fullName>
    </alternativeName>
</protein>
<sequence length="181" mass="20354">MAIREILTVPDPRLREVSKEVPEVTDEIRALMDDMLETMYAAPGIGLAAIQVGEPLRIIVMDIAGKDEEPQPRYFVNPRIIDPAEETAPYEEGCLSVPDAYEELERPATCTVEYLDYEGKPQTLKAEGLLATCIQHEMDHLEGILFIDHLSRLKRERILKRLKREAKLKEKAGSAAALVAE</sequence>
<dbReference type="Gene3D" id="3.90.45.10">
    <property type="entry name" value="Peptide deformylase"/>
    <property type="match status" value="1"/>
</dbReference>
<comment type="function">
    <text evidence="2">Removes the formyl group from the N-terminal Met of newly synthesized proteins. Requires at least a dipeptide for an efficient rate of reaction. N-terminal L-methionine is a prerequisite for activity but the enzyme has broad specificity at other positions.</text>
</comment>
<evidence type="ECO:0000313" key="3">
    <source>
        <dbReference type="EMBL" id="MFC3302409.1"/>
    </source>
</evidence>
<dbReference type="HAMAP" id="MF_00163">
    <property type="entry name" value="Pep_deformylase"/>
    <property type="match status" value="1"/>
</dbReference>
<reference evidence="4" key="1">
    <citation type="journal article" date="2019" name="Int. J. Syst. Evol. Microbiol.">
        <title>The Global Catalogue of Microorganisms (GCM) 10K type strain sequencing project: providing services to taxonomists for standard genome sequencing and annotation.</title>
        <authorList>
            <consortium name="The Broad Institute Genomics Platform"/>
            <consortium name="The Broad Institute Genome Sequencing Center for Infectious Disease"/>
            <person name="Wu L."/>
            <person name="Ma J."/>
        </authorList>
    </citation>
    <scope>NUCLEOTIDE SEQUENCE [LARGE SCALE GENOMIC DNA]</scope>
    <source>
        <strain evidence="4">KCTC 22245</strain>
    </source>
</reference>
<feature type="binding site" evidence="2">
    <location>
        <position position="140"/>
    </location>
    <ligand>
        <name>Fe cation</name>
        <dbReference type="ChEBI" id="CHEBI:24875"/>
    </ligand>
</feature>